<dbReference type="EnsemblMetazoa" id="XM_031921216">
    <property type="protein sequence ID" value="XP_031777076"/>
    <property type="gene ID" value="LOC100678593"/>
</dbReference>
<evidence type="ECO:0000313" key="5">
    <source>
        <dbReference type="EnsemblMetazoa" id="XP_031777076"/>
    </source>
</evidence>
<dbReference type="Proteomes" id="UP000002358">
    <property type="component" value="Chromosome 1"/>
</dbReference>
<keyword evidence="6" id="KW-1185">Reference proteome</keyword>
<dbReference type="GeneID" id="100678593"/>
<evidence type="ECO:0000259" key="4">
    <source>
        <dbReference type="Pfam" id="PF23071"/>
    </source>
</evidence>
<sequence length="533" mass="59434">MSEPPAGRGDDLTECSRCSGPQGELPSLRARRNARRSKMKWPLMLTCFLLPHSCIFGAPDSSPRCEFPEQWRGSWFQSGENTLIAINGTRISNKGQCTEADGDMFLIYDTEEKCSRCLVMHEKHPNVIQYKETFCTVGKFWDICSHLVGDGQLFSLFRSNAAPSSCPFAGPLEFTYTRGDDRKTCMFPLSQADACTQDSKLLLRYMACADVRGTESFNVEMECLATWKEGSTQYLVSRLNGTGLVNDESRYRCFAYAKSGNSTWNLAQSGDASCNGLTSATEGAKTLKMMQKSESSRCAFPGWLVRPYSWVALERTASTRLLAGLNNVTILDQHETQFACHYIVRGNKHSELKSQSEAIDRFQIVARATRGCTNGFVCVVFHKRDDHVIEMQQSQNWTQQEDEACKPSVFEPLSAPYTTFIKYSCHGTWVENDTAYLVASTETDRYCLVYSASASGRTTSSTSSTSRELTVTGHLASCPRAAHLHKHEWQVNLTAYAQCDDVSSASTWRSSGSSLTTHVLFVLGALLSRYFGR</sequence>
<dbReference type="Pfam" id="PF23071">
    <property type="entry name" value="DUF7044"/>
    <property type="match status" value="1"/>
</dbReference>
<evidence type="ECO:0000256" key="1">
    <source>
        <dbReference type="SAM" id="MobiDB-lite"/>
    </source>
</evidence>
<evidence type="ECO:0000259" key="2">
    <source>
        <dbReference type="Pfam" id="PF23069"/>
    </source>
</evidence>
<dbReference type="PANTHER" id="PTHR22255">
    <property type="entry name" value="LP06548P"/>
    <property type="match status" value="1"/>
</dbReference>
<evidence type="ECO:0000259" key="3">
    <source>
        <dbReference type="Pfam" id="PF23070"/>
    </source>
</evidence>
<protein>
    <submittedName>
        <fullName evidence="5">Uncharacterized protein</fullName>
    </submittedName>
</protein>
<feature type="domain" description="DUF7043" evidence="3">
    <location>
        <begin position="295"/>
        <end position="412"/>
    </location>
</feature>
<dbReference type="InterPro" id="IPR055470">
    <property type="entry name" value="DUF7042"/>
</dbReference>
<dbReference type="Pfam" id="PF23070">
    <property type="entry name" value="DUF7043"/>
    <property type="match status" value="1"/>
</dbReference>
<reference evidence="5" key="1">
    <citation type="submission" date="2021-01" db="UniProtKB">
        <authorList>
            <consortium name="EnsemblMetazoa"/>
        </authorList>
    </citation>
    <scope>IDENTIFICATION</scope>
</reference>
<proteinExistence type="predicted"/>
<dbReference type="AlphaFoldDB" id="A0A7M7PZF4"/>
<accession>A0A7M7PZF4</accession>
<dbReference type="Pfam" id="PF23069">
    <property type="entry name" value="DUF7042"/>
    <property type="match status" value="1"/>
</dbReference>
<dbReference type="GO" id="GO:0061909">
    <property type="term" value="P:autophagosome-lysosome fusion"/>
    <property type="evidence" value="ECO:0007669"/>
    <property type="project" value="TreeGrafter"/>
</dbReference>
<dbReference type="RefSeq" id="XP_031777076.1">
    <property type="nucleotide sequence ID" value="XM_031921216.2"/>
</dbReference>
<dbReference type="PANTHER" id="PTHR22255:SF9">
    <property type="entry name" value="LP06548P"/>
    <property type="match status" value="1"/>
</dbReference>
<dbReference type="InterPro" id="IPR055472">
    <property type="entry name" value="DUF7044"/>
</dbReference>
<feature type="domain" description="DUF7042" evidence="2">
    <location>
        <begin position="163"/>
        <end position="290"/>
    </location>
</feature>
<feature type="domain" description="DUF7044" evidence="4">
    <location>
        <begin position="64"/>
        <end position="138"/>
    </location>
</feature>
<evidence type="ECO:0000313" key="6">
    <source>
        <dbReference type="Proteomes" id="UP000002358"/>
    </source>
</evidence>
<name>A0A7M7PZF4_NASVI</name>
<dbReference type="InterPro" id="IPR055471">
    <property type="entry name" value="DUF7043"/>
</dbReference>
<organism evidence="5 6">
    <name type="scientific">Nasonia vitripennis</name>
    <name type="common">Parasitic wasp</name>
    <dbReference type="NCBI Taxonomy" id="7425"/>
    <lineage>
        <taxon>Eukaryota</taxon>
        <taxon>Metazoa</taxon>
        <taxon>Ecdysozoa</taxon>
        <taxon>Arthropoda</taxon>
        <taxon>Hexapoda</taxon>
        <taxon>Insecta</taxon>
        <taxon>Pterygota</taxon>
        <taxon>Neoptera</taxon>
        <taxon>Endopterygota</taxon>
        <taxon>Hymenoptera</taxon>
        <taxon>Apocrita</taxon>
        <taxon>Proctotrupomorpha</taxon>
        <taxon>Chalcidoidea</taxon>
        <taxon>Pteromalidae</taxon>
        <taxon>Pteromalinae</taxon>
        <taxon>Nasonia</taxon>
    </lineage>
</organism>
<feature type="region of interest" description="Disordered" evidence="1">
    <location>
        <begin position="1"/>
        <end position="31"/>
    </location>
</feature>